<dbReference type="Proteomes" id="UP000187209">
    <property type="component" value="Unassembled WGS sequence"/>
</dbReference>
<accession>A0A1R2AQ63</accession>
<evidence type="ECO:0000313" key="1">
    <source>
        <dbReference type="EMBL" id="OMJ66540.1"/>
    </source>
</evidence>
<proteinExistence type="predicted"/>
<evidence type="ECO:0000313" key="2">
    <source>
        <dbReference type="Proteomes" id="UP000187209"/>
    </source>
</evidence>
<gene>
    <name evidence="1" type="ORF">SteCoe_36578</name>
</gene>
<sequence length="166" mass="19486">MIINSRSSRVLSERNQIEKLKSKYLSDLTKHETASIKLASIKEKLDLNESKLYQKSLSLKKLHVKKLELKEMLKKLTQDIIDKKEILKGEYKANDEIVQKNMNDELKKKNFELQKEIVKKKEHLDEVVKKKSVLQNCVVALINRITCLCLYETGKMRERTQKLSVE</sequence>
<comment type="caution">
    <text evidence="1">The sequence shown here is derived from an EMBL/GenBank/DDBJ whole genome shotgun (WGS) entry which is preliminary data.</text>
</comment>
<reference evidence="1 2" key="1">
    <citation type="submission" date="2016-11" db="EMBL/GenBank/DDBJ databases">
        <title>The macronuclear genome of Stentor coeruleus: a giant cell with tiny introns.</title>
        <authorList>
            <person name="Slabodnick M."/>
            <person name="Ruby J.G."/>
            <person name="Reiff S.B."/>
            <person name="Swart E.C."/>
            <person name="Gosai S."/>
            <person name="Prabakaran S."/>
            <person name="Witkowska E."/>
            <person name="Larue G.E."/>
            <person name="Fisher S."/>
            <person name="Freeman R.M."/>
            <person name="Gunawardena J."/>
            <person name="Chu W."/>
            <person name="Stover N.A."/>
            <person name="Gregory B.D."/>
            <person name="Nowacki M."/>
            <person name="Derisi J."/>
            <person name="Roy S.W."/>
            <person name="Marshall W.F."/>
            <person name="Sood P."/>
        </authorList>
    </citation>
    <scope>NUCLEOTIDE SEQUENCE [LARGE SCALE GENOMIC DNA]</scope>
    <source>
        <strain evidence="1">WM001</strain>
    </source>
</reference>
<protein>
    <submittedName>
        <fullName evidence="1">Uncharacterized protein</fullName>
    </submittedName>
</protein>
<dbReference type="AlphaFoldDB" id="A0A1R2AQ63"/>
<name>A0A1R2AQ63_9CILI</name>
<dbReference type="EMBL" id="MPUH01001692">
    <property type="protein sequence ID" value="OMJ66540.1"/>
    <property type="molecule type" value="Genomic_DNA"/>
</dbReference>
<keyword evidence="2" id="KW-1185">Reference proteome</keyword>
<organism evidence="1 2">
    <name type="scientific">Stentor coeruleus</name>
    <dbReference type="NCBI Taxonomy" id="5963"/>
    <lineage>
        <taxon>Eukaryota</taxon>
        <taxon>Sar</taxon>
        <taxon>Alveolata</taxon>
        <taxon>Ciliophora</taxon>
        <taxon>Postciliodesmatophora</taxon>
        <taxon>Heterotrichea</taxon>
        <taxon>Heterotrichida</taxon>
        <taxon>Stentoridae</taxon>
        <taxon>Stentor</taxon>
    </lineage>
</organism>